<accession>A0A2P4UKD4</accession>
<proteinExistence type="predicted"/>
<dbReference type="EMBL" id="MTBP01000002">
    <property type="protein sequence ID" value="POM25476.1"/>
    <property type="molecule type" value="Genomic_DNA"/>
</dbReference>
<sequence length="129" mass="13462" precursor="true">MGLRLAATGAATAALAAVAVTAGQGAANATAGGYCGVYGSDTTPTITFTKQPPGCHDVNITWVSASDSYGGYYWNGSYWQLGSKGFRYLASGGHSPSEYNAVPLTNVNTGVKFYIDNSSSYIRTVHINY</sequence>
<dbReference type="Proteomes" id="UP000242367">
    <property type="component" value="Unassembled WGS sequence"/>
</dbReference>
<dbReference type="RefSeq" id="WP_103564456.1">
    <property type="nucleotide sequence ID" value="NZ_MTBP01000002.1"/>
</dbReference>
<protein>
    <recommendedName>
        <fullName evidence="4">Streptomyces killer toxin-like beta/gamma crystallin domain-containing protein</fullName>
    </recommendedName>
</protein>
<keyword evidence="3" id="KW-1185">Reference proteome</keyword>
<gene>
    <name evidence="2" type="ORF">BTM25_41240</name>
</gene>
<comment type="caution">
    <text evidence="2">The sequence shown here is derived from an EMBL/GenBank/DDBJ whole genome shotgun (WGS) entry which is preliminary data.</text>
</comment>
<organism evidence="2 3">
    <name type="scientific">Actinomadura rubteroloni</name>
    <dbReference type="NCBI Taxonomy" id="1926885"/>
    <lineage>
        <taxon>Bacteria</taxon>
        <taxon>Bacillati</taxon>
        <taxon>Actinomycetota</taxon>
        <taxon>Actinomycetes</taxon>
        <taxon>Streptosporangiales</taxon>
        <taxon>Thermomonosporaceae</taxon>
        <taxon>Actinomadura</taxon>
    </lineage>
</organism>
<feature type="chain" id="PRO_5039320392" description="Streptomyces killer toxin-like beta/gamma crystallin domain-containing protein" evidence="1">
    <location>
        <begin position="23"/>
        <end position="129"/>
    </location>
</feature>
<evidence type="ECO:0000313" key="3">
    <source>
        <dbReference type="Proteomes" id="UP000242367"/>
    </source>
</evidence>
<feature type="signal peptide" evidence="1">
    <location>
        <begin position="1"/>
        <end position="22"/>
    </location>
</feature>
<evidence type="ECO:0008006" key="4">
    <source>
        <dbReference type="Google" id="ProtNLM"/>
    </source>
</evidence>
<evidence type="ECO:0000256" key="1">
    <source>
        <dbReference type="SAM" id="SignalP"/>
    </source>
</evidence>
<name>A0A2P4UKD4_9ACTN</name>
<reference evidence="2 3" key="1">
    <citation type="journal article" date="2017" name="Chemistry">
        <title>Isolation, Biosynthesis and Chemical Modifications of Rubterolones A-F: Rare Tropolone Alkaloids from Actinomadura sp. 5-2.</title>
        <authorList>
            <person name="Guo H."/>
            <person name="Benndorf R."/>
            <person name="Leichnitz D."/>
            <person name="Klassen J.L."/>
            <person name="Vollmers J."/>
            <person name="Gorls H."/>
            <person name="Steinacker M."/>
            <person name="Weigel C."/>
            <person name="Dahse H.M."/>
            <person name="Kaster A.K."/>
            <person name="de Beer Z.W."/>
            <person name="Poulsen M."/>
            <person name="Beemelmanns C."/>
        </authorList>
    </citation>
    <scope>NUCLEOTIDE SEQUENCE [LARGE SCALE GENOMIC DNA]</scope>
    <source>
        <strain evidence="2 3">5-2</strain>
    </source>
</reference>
<evidence type="ECO:0000313" key="2">
    <source>
        <dbReference type="EMBL" id="POM25476.1"/>
    </source>
</evidence>
<keyword evidence="1" id="KW-0732">Signal</keyword>
<dbReference type="AlphaFoldDB" id="A0A2P4UKD4"/>